<name>A0ABM3REK3_SPIOL</name>
<reference evidence="3" key="2">
    <citation type="submission" date="2025-08" db="UniProtKB">
        <authorList>
            <consortium name="RefSeq"/>
        </authorList>
    </citation>
    <scope>IDENTIFICATION</scope>
    <source>
        <tissue evidence="3">Leaf</tissue>
    </source>
</reference>
<feature type="compositionally biased region" description="Pro residues" evidence="1">
    <location>
        <begin position="94"/>
        <end position="105"/>
    </location>
</feature>
<dbReference type="RefSeq" id="XP_056694049.1">
    <property type="nucleotide sequence ID" value="XM_056838071.1"/>
</dbReference>
<keyword evidence="2" id="KW-1185">Reference proteome</keyword>
<protein>
    <submittedName>
        <fullName evidence="3">Proline-rich receptor-like protein kinase PERK2</fullName>
    </submittedName>
</protein>
<organism evidence="2 3">
    <name type="scientific">Spinacia oleracea</name>
    <name type="common">Spinach</name>
    <dbReference type="NCBI Taxonomy" id="3562"/>
    <lineage>
        <taxon>Eukaryota</taxon>
        <taxon>Viridiplantae</taxon>
        <taxon>Streptophyta</taxon>
        <taxon>Embryophyta</taxon>
        <taxon>Tracheophyta</taxon>
        <taxon>Spermatophyta</taxon>
        <taxon>Magnoliopsida</taxon>
        <taxon>eudicotyledons</taxon>
        <taxon>Gunneridae</taxon>
        <taxon>Pentapetalae</taxon>
        <taxon>Caryophyllales</taxon>
        <taxon>Chenopodiaceae</taxon>
        <taxon>Chenopodioideae</taxon>
        <taxon>Anserineae</taxon>
        <taxon>Spinacia</taxon>
    </lineage>
</organism>
<dbReference type="GeneID" id="130469085"/>
<accession>A0ABM3REK3</accession>
<evidence type="ECO:0000256" key="1">
    <source>
        <dbReference type="SAM" id="MobiDB-lite"/>
    </source>
</evidence>
<evidence type="ECO:0000313" key="2">
    <source>
        <dbReference type="Proteomes" id="UP000813463"/>
    </source>
</evidence>
<gene>
    <name evidence="3" type="primary">LOC130469085</name>
</gene>
<proteinExistence type="predicted"/>
<feature type="region of interest" description="Disordered" evidence="1">
    <location>
        <begin position="1"/>
        <end position="37"/>
    </location>
</feature>
<evidence type="ECO:0000313" key="3">
    <source>
        <dbReference type="RefSeq" id="XP_056694049.1"/>
    </source>
</evidence>
<dbReference type="Proteomes" id="UP000813463">
    <property type="component" value="Chromosome 3"/>
</dbReference>
<reference evidence="2" key="1">
    <citation type="journal article" date="2021" name="Nat. Commun.">
        <title>Genomic analyses provide insights into spinach domestication and the genetic basis of agronomic traits.</title>
        <authorList>
            <person name="Cai X."/>
            <person name="Sun X."/>
            <person name="Xu C."/>
            <person name="Sun H."/>
            <person name="Wang X."/>
            <person name="Ge C."/>
            <person name="Zhang Z."/>
            <person name="Wang Q."/>
            <person name="Fei Z."/>
            <person name="Jiao C."/>
            <person name="Wang Q."/>
        </authorList>
    </citation>
    <scope>NUCLEOTIDE SEQUENCE [LARGE SCALE GENOMIC DNA]</scope>
    <source>
        <strain evidence="2">cv. Varoflay</strain>
    </source>
</reference>
<feature type="region of interest" description="Disordered" evidence="1">
    <location>
        <begin position="59"/>
        <end position="105"/>
    </location>
</feature>
<sequence>MFVAPPAPRPTTYCHHHSQPPHPHQLPNMSPPRSSTTVAWTPYSSPLLAAPQLPSPASLFSSPLLHHHNHTTTPQPPHHPSSKHPPQLPGKRLLPPPRTTRKTPPPLFLSPVFSLLVLPFLSLTVAPPPTTITGVLSPPRRPAAATLPSLPFFLLRACCLPLPSARHSQNQKTNFLTLEFFHLTQNKRGWAQILMALKSDLELRKNDPSNGKYRTTVEVLRGTMETSSGEEFHFINIHLVYA</sequence>